<dbReference type="Proteomes" id="UP000011668">
    <property type="component" value="Unassembled WGS sequence"/>
</dbReference>
<proteinExistence type="predicted"/>
<name>L8WH11_THACA</name>
<gene>
    <name evidence="2" type="ORF">AG1IA_10296</name>
</gene>
<dbReference type="AlphaFoldDB" id="L8WH11"/>
<evidence type="ECO:0008006" key="4">
    <source>
        <dbReference type="Google" id="ProtNLM"/>
    </source>
</evidence>
<protein>
    <recommendedName>
        <fullName evidence="4">Secreted protein</fullName>
    </recommendedName>
</protein>
<evidence type="ECO:0000313" key="2">
    <source>
        <dbReference type="EMBL" id="ELU35674.1"/>
    </source>
</evidence>
<dbReference type="EMBL" id="AFRT01005711">
    <property type="protein sequence ID" value="ELU35674.1"/>
    <property type="molecule type" value="Genomic_DNA"/>
</dbReference>
<evidence type="ECO:0000313" key="3">
    <source>
        <dbReference type="Proteomes" id="UP000011668"/>
    </source>
</evidence>
<feature type="chain" id="PRO_5003997276" description="Secreted protein" evidence="1">
    <location>
        <begin position="21"/>
        <end position="62"/>
    </location>
</feature>
<sequence>MFVVLRCFLAFFLDSSPVSLVCNANSVKVINLPLELVQPPYLHEASLRSSAQQPCVLQWSDR</sequence>
<reference evidence="2 3" key="1">
    <citation type="journal article" date="2013" name="Nat. Commun.">
        <title>The evolution and pathogenic mechanisms of the rice sheath blight pathogen.</title>
        <authorList>
            <person name="Zheng A."/>
            <person name="Lin R."/>
            <person name="Xu L."/>
            <person name="Qin P."/>
            <person name="Tang C."/>
            <person name="Ai P."/>
            <person name="Zhang D."/>
            <person name="Liu Y."/>
            <person name="Sun Z."/>
            <person name="Feng H."/>
            <person name="Wang Y."/>
            <person name="Chen Y."/>
            <person name="Liang X."/>
            <person name="Fu R."/>
            <person name="Li Q."/>
            <person name="Zhang J."/>
            <person name="Yu X."/>
            <person name="Xie Z."/>
            <person name="Ding L."/>
            <person name="Guan P."/>
            <person name="Tang J."/>
            <person name="Liang Y."/>
            <person name="Wang S."/>
            <person name="Deng Q."/>
            <person name="Li S."/>
            <person name="Zhu J."/>
            <person name="Wang L."/>
            <person name="Liu H."/>
            <person name="Li P."/>
        </authorList>
    </citation>
    <scope>NUCLEOTIDE SEQUENCE [LARGE SCALE GENOMIC DNA]</scope>
    <source>
        <strain evidence="3">AG-1 IA</strain>
    </source>
</reference>
<dbReference type="HOGENOM" id="CLU_2905723_0_0_1"/>
<feature type="signal peptide" evidence="1">
    <location>
        <begin position="1"/>
        <end position="20"/>
    </location>
</feature>
<accession>L8WH11</accession>
<evidence type="ECO:0000256" key="1">
    <source>
        <dbReference type="SAM" id="SignalP"/>
    </source>
</evidence>
<comment type="caution">
    <text evidence="2">The sequence shown here is derived from an EMBL/GenBank/DDBJ whole genome shotgun (WGS) entry which is preliminary data.</text>
</comment>
<keyword evidence="3" id="KW-1185">Reference proteome</keyword>
<organism evidence="2 3">
    <name type="scientific">Thanatephorus cucumeris (strain AG1-IA)</name>
    <name type="common">Rice sheath blight fungus</name>
    <name type="synonym">Rhizoctonia solani</name>
    <dbReference type="NCBI Taxonomy" id="983506"/>
    <lineage>
        <taxon>Eukaryota</taxon>
        <taxon>Fungi</taxon>
        <taxon>Dikarya</taxon>
        <taxon>Basidiomycota</taxon>
        <taxon>Agaricomycotina</taxon>
        <taxon>Agaricomycetes</taxon>
        <taxon>Cantharellales</taxon>
        <taxon>Ceratobasidiaceae</taxon>
        <taxon>Rhizoctonia</taxon>
        <taxon>Rhizoctonia solani AG-1</taxon>
    </lineage>
</organism>
<keyword evidence="1" id="KW-0732">Signal</keyword>